<evidence type="ECO:0000256" key="1">
    <source>
        <dbReference type="SAM" id="Coils"/>
    </source>
</evidence>
<feature type="coiled-coil region" evidence="1">
    <location>
        <begin position="47"/>
        <end position="81"/>
    </location>
</feature>
<protein>
    <submittedName>
        <fullName evidence="3">Formyl transferase, N-terminal</fullName>
    </submittedName>
</protein>
<proteinExistence type="predicted"/>
<organism evidence="3 4">
    <name type="scientific">Pseudocohnilembus persalinus</name>
    <name type="common">Ciliate</name>
    <dbReference type="NCBI Taxonomy" id="266149"/>
    <lineage>
        <taxon>Eukaryota</taxon>
        <taxon>Sar</taxon>
        <taxon>Alveolata</taxon>
        <taxon>Ciliophora</taxon>
        <taxon>Intramacronucleata</taxon>
        <taxon>Oligohymenophorea</taxon>
        <taxon>Scuticociliatia</taxon>
        <taxon>Philasterida</taxon>
        <taxon>Pseudocohnilembidae</taxon>
        <taxon>Pseudocohnilembus</taxon>
    </lineage>
</organism>
<dbReference type="InterPro" id="IPR002376">
    <property type="entry name" value="Formyl_transf_N"/>
</dbReference>
<sequence>MSIGIQSQTQQQLEYYYHLKQIIQAQPNLQKIKNIKEKLQQVKKNILPQQSLQLLELQQLNQNLQQQNQQQQIQQQQMQHQHFPFSVKEICEQHNIELLVQKTMNSKKSIQFLEDADLIVLGGVPVLKEIIFKRPKYGCVNTHSGILPDMRGTCAFIWSIYYDIPLGCTSHYVIKEIDQGALINIEYLDVKRGDTLENLFWKQSDLCAVSAVNAVKKLLNKEQKFESLPNDLNRGRYCSIPGPEIVERARQILENQEYSHYSSEK</sequence>
<dbReference type="AlphaFoldDB" id="A0A0V0QC55"/>
<dbReference type="GO" id="GO:0016740">
    <property type="term" value="F:transferase activity"/>
    <property type="evidence" value="ECO:0007669"/>
    <property type="project" value="UniProtKB-KW"/>
</dbReference>
<dbReference type="Proteomes" id="UP000054937">
    <property type="component" value="Unassembled WGS sequence"/>
</dbReference>
<reference evidence="3 4" key="1">
    <citation type="journal article" date="2015" name="Sci. Rep.">
        <title>Genome of the facultative scuticociliatosis pathogen Pseudocohnilembus persalinus provides insight into its virulence through horizontal gene transfer.</title>
        <authorList>
            <person name="Xiong J."/>
            <person name="Wang G."/>
            <person name="Cheng J."/>
            <person name="Tian M."/>
            <person name="Pan X."/>
            <person name="Warren A."/>
            <person name="Jiang C."/>
            <person name="Yuan D."/>
            <person name="Miao W."/>
        </authorList>
    </citation>
    <scope>NUCLEOTIDE SEQUENCE [LARGE SCALE GENOMIC DNA]</scope>
    <source>
        <strain evidence="3">36N120E</strain>
    </source>
</reference>
<dbReference type="Gene3D" id="3.40.50.170">
    <property type="entry name" value="Formyl transferase, N-terminal domain"/>
    <property type="match status" value="1"/>
</dbReference>
<dbReference type="Pfam" id="PF00551">
    <property type="entry name" value="Formyl_trans_N"/>
    <property type="match status" value="1"/>
</dbReference>
<gene>
    <name evidence="3" type="ORF">PPERSA_07861</name>
</gene>
<accession>A0A0V0QC55</accession>
<evidence type="ECO:0000313" key="3">
    <source>
        <dbReference type="EMBL" id="KRW99784.1"/>
    </source>
</evidence>
<dbReference type="EMBL" id="LDAU01000204">
    <property type="protein sequence ID" value="KRW99784.1"/>
    <property type="molecule type" value="Genomic_DNA"/>
</dbReference>
<dbReference type="OrthoDB" id="2018833at2759"/>
<evidence type="ECO:0000313" key="4">
    <source>
        <dbReference type="Proteomes" id="UP000054937"/>
    </source>
</evidence>
<name>A0A0V0QC55_PSEPJ</name>
<comment type="caution">
    <text evidence="3">The sequence shown here is derived from an EMBL/GenBank/DDBJ whole genome shotgun (WGS) entry which is preliminary data.</text>
</comment>
<keyword evidence="4" id="KW-1185">Reference proteome</keyword>
<feature type="domain" description="Formyl transferase N-terminal" evidence="2">
    <location>
        <begin position="73"/>
        <end position="199"/>
    </location>
</feature>
<keyword evidence="3" id="KW-0808">Transferase</keyword>
<dbReference type="InParanoid" id="A0A0V0QC55"/>
<dbReference type="InterPro" id="IPR036477">
    <property type="entry name" value="Formyl_transf_N_sf"/>
</dbReference>
<evidence type="ECO:0000259" key="2">
    <source>
        <dbReference type="Pfam" id="PF00551"/>
    </source>
</evidence>
<keyword evidence="1" id="KW-0175">Coiled coil</keyword>
<dbReference type="SUPFAM" id="SSF53328">
    <property type="entry name" value="Formyltransferase"/>
    <property type="match status" value="1"/>
</dbReference>